<dbReference type="PROSITE" id="PS50043">
    <property type="entry name" value="HTH_LUXR_2"/>
    <property type="match status" value="1"/>
</dbReference>
<organism evidence="5 6">
    <name type="scientific">Dictyobacter alpinus</name>
    <dbReference type="NCBI Taxonomy" id="2014873"/>
    <lineage>
        <taxon>Bacteria</taxon>
        <taxon>Bacillati</taxon>
        <taxon>Chloroflexota</taxon>
        <taxon>Ktedonobacteria</taxon>
        <taxon>Ktedonobacterales</taxon>
        <taxon>Dictyobacteraceae</taxon>
        <taxon>Dictyobacter</taxon>
    </lineage>
</organism>
<dbReference type="SUPFAM" id="SSF52172">
    <property type="entry name" value="CheY-like"/>
    <property type="match status" value="1"/>
</dbReference>
<feature type="domain" description="HTH luxR-type" evidence="3">
    <location>
        <begin position="139"/>
        <end position="201"/>
    </location>
</feature>
<name>A0A402BB55_9CHLR</name>
<dbReference type="SMART" id="SM00421">
    <property type="entry name" value="HTH_LUXR"/>
    <property type="match status" value="1"/>
</dbReference>
<dbReference type="PANTHER" id="PTHR45566:SF1">
    <property type="entry name" value="HTH-TYPE TRANSCRIPTIONAL REGULATOR YHJB-RELATED"/>
    <property type="match status" value="1"/>
</dbReference>
<protein>
    <submittedName>
        <fullName evidence="5">DNA-binding response regulator</fullName>
    </submittedName>
</protein>
<dbReference type="AlphaFoldDB" id="A0A402BB55"/>
<sequence>MTQNVVYKILIAESREVIRLGLRSVFEQDSRITDIYEAANFEELKSHMLSYTINFAIIHQSFLAESKQLPLSGKFILLTNTPDITTLLEAYRRQARGYVSENVTADLLRIALQAQKGAFLLDPLFVPWMLEYLSNNMQCVDALNALSPREREIFQLLQEGCDRRNIAKQLHISEATLKTHVKNIARKHEKNGAIKAGAEKSAGMKNRISSSIIPV</sequence>
<dbReference type="Proteomes" id="UP000287171">
    <property type="component" value="Unassembled WGS sequence"/>
</dbReference>
<dbReference type="PRINTS" id="PR00038">
    <property type="entry name" value="HTHLUXR"/>
</dbReference>
<comment type="caution">
    <text evidence="2">Lacks conserved residue(s) required for the propagation of feature annotation.</text>
</comment>
<dbReference type="SUPFAM" id="SSF46894">
    <property type="entry name" value="C-terminal effector domain of the bipartite response regulators"/>
    <property type="match status" value="1"/>
</dbReference>
<dbReference type="InterPro" id="IPR016032">
    <property type="entry name" value="Sig_transdc_resp-reg_C-effctor"/>
</dbReference>
<evidence type="ECO:0000313" key="6">
    <source>
        <dbReference type="Proteomes" id="UP000287171"/>
    </source>
</evidence>
<evidence type="ECO:0000256" key="2">
    <source>
        <dbReference type="PROSITE-ProRule" id="PRU00169"/>
    </source>
</evidence>
<dbReference type="GO" id="GO:0003677">
    <property type="term" value="F:DNA binding"/>
    <property type="evidence" value="ECO:0007669"/>
    <property type="project" value="UniProtKB-KW"/>
</dbReference>
<gene>
    <name evidence="5" type="ORF">KDA_40200</name>
</gene>
<dbReference type="Pfam" id="PF00196">
    <property type="entry name" value="GerE"/>
    <property type="match status" value="1"/>
</dbReference>
<dbReference type="GO" id="GO:0006355">
    <property type="term" value="P:regulation of DNA-templated transcription"/>
    <property type="evidence" value="ECO:0007669"/>
    <property type="project" value="InterPro"/>
</dbReference>
<dbReference type="PROSITE" id="PS50110">
    <property type="entry name" value="RESPONSE_REGULATORY"/>
    <property type="match status" value="1"/>
</dbReference>
<feature type="domain" description="Response regulatory" evidence="4">
    <location>
        <begin position="8"/>
        <end position="116"/>
    </location>
</feature>
<dbReference type="InterPro" id="IPR011006">
    <property type="entry name" value="CheY-like_superfamily"/>
</dbReference>
<evidence type="ECO:0000313" key="5">
    <source>
        <dbReference type="EMBL" id="GCE28536.1"/>
    </source>
</evidence>
<dbReference type="CDD" id="cd06170">
    <property type="entry name" value="LuxR_C_like"/>
    <property type="match status" value="1"/>
</dbReference>
<dbReference type="InterPro" id="IPR051015">
    <property type="entry name" value="EvgA-like"/>
</dbReference>
<proteinExistence type="predicted"/>
<evidence type="ECO:0000259" key="3">
    <source>
        <dbReference type="PROSITE" id="PS50043"/>
    </source>
</evidence>
<dbReference type="PANTHER" id="PTHR45566">
    <property type="entry name" value="HTH-TYPE TRANSCRIPTIONAL REGULATOR YHJB-RELATED"/>
    <property type="match status" value="1"/>
</dbReference>
<comment type="caution">
    <text evidence="5">The sequence shown here is derived from an EMBL/GenBank/DDBJ whole genome shotgun (WGS) entry which is preliminary data.</text>
</comment>
<dbReference type="RefSeq" id="WP_126628743.1">
    <property type="nucleotide sequence ID" value="NZ_BIFT01000001.1"/>
</dbReference>
<accession>A0A402BB55</accession>
<evidence type="ECO:0000259" key="4">
    <source>
        <dbReference type="PROSITE" id="PS50110"/>
    </source>
</evidence>
<evidence type="ECO:0000256" key="1">
    <source>
        <dbReference type="ARBA" id="ARBA00023125"/>
    </source>
</evidence>
<dbReference type="GO" id="GO:0000160">
    <property type="term" value="P:phosphorelay signal transduction system"/>
    <property type="evidence" value="ECO:0007669"/>
    <property type="project" value="InterPro"/>
</dbReference>
<keyword evidence="6" id="KW-1185">Reference proteome</keyword>
<dbReference type="InterPro" id="IPR001789">
    <property type="entry name" value="Sig_transdc_resp-reg_receiver"/>
</dbReference>
<dbReference type="Gene3D" id="3.40.50.2300">
    <property type="match status" value="1"/>
</dbReference>
<dbReference type="OrthoDB" id="9780593at2"/>
<dbReference type="EMBL" id="BIFT01000001">
    <property type="protein sequence ID" value="GCE28536.1"/>
    <property type="molecule type" value="Genomic_DNA"/>
</dbReference>
<dbReference type="InterPro" id="IPR000792">
    <property type="entry name" value="Tscrpt_reg_LuxR_C"/>
</dbReference>
<keyword evidence="1 5" id="KW-0238">DNA-binding</keyword>
<reference evidence="6" key="1">
    <citation type="submission" date="2018-12" db="EMBL/GenBank/DDBJ databases">
        <title>Tengunoibacter tsumagoiensis gen. nov., sp. nov., Dictyobacter kobayashii sp. nov., D. alpinus sp. nov., and D. joshuensis sp. nov. and description of Dictyobacteraceae fam. nov. within the order Ktedonobacterales isolated from Tengu-no-mugimeshi.</title>
        <authorList>
            <person name="Wang C.M."/>
            <person name="Zheng Y."/>
            <person name="Sakai Y."/>
            <person name="Toyoda A."/>
            <person name="Minakuchi Y."/>
            <person name="Abe K."/>
            <person name="Yokota A."/>
            <person name="Yabe S."/>
        </authorList>
    </citation>
    <scope>NUCLEOTIDE SEQUENCE [LARGE SCALE GENOMIC DNA]</scope>
    <source>
        <strain evidence="6">Uno16</strain>
    </source>
</reference>